<dbReference type="PANTHER" id="PTHR36766:SF70">
    <property type="entry name" value="DISEASE RESISTANCE PROTEIN RGA4"/>
    <property type="match status" value="1"/>
</dbReference>
<dbReference type="PANTHER" id="PTHR36766">
    <property type="entry name" value="PLANT BROAD-SPECTRUM MILDEW RESISTANCE PROTEIN RPW8"/>
    <property type="match status" value="1"/>
</dbReference>
<keyword evidence="4" id="KW-1185">Reference proteome</keyword>
<comment type="caution">
    <text evidence="3">The sequence shown here is derived from an EMBL/GenBank/DDBJ whole genome shotgun (WGS) entry which is preliminary data.</text>
</comment>
<dbReference type="InterPro" id="IPR056789">
    <property type="entry name" value="LRR_R13L1-DRL21"/>
</dbReference>
<dbReference type="Pfam" id="PF25019">
    <property type="entry name" value="LRR_R13L1-DRL21"/>
    <property type="match status" value="1"/>
</dbReference>
<organism evidence="3 4">
    <name type="scientific">Stephania cephalantha</name>
    <dbReference type="NCBI Taxonomy" id="152367"/>
    <lineage>
        <taxon>Eukaryota</taxon>
        <taxon>Viridiplantae</taxon>
        <taxon>Streptophyta</taxon>
        <taxon>Embryophyta</taxon>
        <taxon>Tracheophyta</taxon>
        <taxon>Spermatophyta</taxon>
        <taxon>Magnoliopsida</taxon>
        <taxon>Ranunculales</taxon>
        <taxon>Menispermaceae</taxon>
        <taxon>Menispermoideae</taxon>
        <taxon>Cissampelideae</taxon>
        <taxon>Stephania</taxon>
    </lineage>
</organism>
<proteinExistence type="predicted"/>
<name>A0AAP0PDN4_9MAGN</name>
<accession>A0AAP0PDN4</accession>
<dbReference type="InterPro" id="IPR032675">
    <property type="entry name" value="LRR_dom_sf"/>
</dbReference>
<evidence type="ECO:0000313" key="3">
    <source>
        <dbReference type="EMBL" id="KAK9141143.1"/>
    </source>
</evidence>
<evidence type="ECO:0000259" key="2">
    <source>
        <dbReference type="Pfam" id="PF25019"/>
    </source>
</evidence>
<sequence>MLKSLEIEHFTNLTELPEWIGNLASLEELEIWRCENLTHLPSKEHMQRLIFLKQLCIEDCPRLEERCRRDGPEWPKISHIHI</sequence>
<dbReference type="Proteomes" id="UP001419268">
    <property type="component" value="Unassembled WGS sequence"/>
</dbReference>
<gene>
    <name evidence="3" type="ORF">Scep_010824</name>
</gene>
<reference evidence="3 4" key="1">
    <citation type="submission" date="2024-01" db="EMBL/GenBank/DDBJ databases">
        <title>Genome assemblies of Stephania.</title>
        <authorList>
            <person name="Yang L."/>
        </authorList>
    </citation>
    <scope>NUCLEOTIDE SEQUENCE [LARGE SCALE GENOMIC DNA]</scope>
    <source>
        <strain evidence="3">JXDWG</strain>
        <tissue evidence="3">Leaf</tissue>
    </source>
</reference>
<evidence type="ECO:0000256" key="1">
    <source>
        <dbReference type="ARBA" id="ARBA00022614"/>
    </source>
</evidence>
<dbReference type="SUPFAM" id="SSF52058">
    <property type="entry name" value="L domain-like"/>
    <property type="match status" value="1"/>
</dbReference>
<dbReference type="Gene3D" id="3.80.10.10">
    <property type="entry name" value="Ribonuclease Inhibitor"/>
    <property type="match status" value="1"/>
</dbReference>
<dbReference type="AlphaFoldDB" id="A0AAP0PDN4"/>
<evidence type="ECO:0000313" key="4">
    <source>
        <dbReference type="Proteomes" id="UP001419268"/>
    </source>
</evidence>
<protein>
    <recommendedName>
        <fullName evidence="2">R13L1/DRL21-like LRR repeat region domain-containing protein</fullName>
    </recommendedName>
</protein>
<keyword evidence="1" id="KW-0433">Leucine-rich repeat</keyword>
<dbReference type="EMBL" id="JBBNAG010000004">
    <property type="protein sequence ID" value="KAK9141143.1"/>
    <property type="molecule type" value="Genomic_DNA"/>
</dbReference>
<feature type="domain" description="R13L1/DRL21-like LRR repeat region" evidence="2">
    <location>
        <begin position="2"/>
        <end position="60"/>
    </location>
</feature>